<protein>
    <submittedName>
        <fullName evidence="1">Uncharacterized protein</fullName>
    </submittedName>
</protein>
<dbReference type="RefSeq" id="WP_225268712.1">
    <property type="nucleotide sequence ID" value="NZ_CP084058.1"/>
</dbReference>
<dbReference type="AlphaFoldDB" id="A0A1M4EMM6"/>
<reference evidence="1" key="1">
    <citation type="submission" date="2016-04" db="EMBL/GenBank/DDBJ databases">
        <authorList>
            <person name="Evans L.H."/>
            <person name="Alamgir A."/>
            <person name="Owens N."/>
            <person name="Weber N.D."/>
            <person name="Virtaneva K."/>
            <person name="Barbian K."/>
            <person name="Babar A."/>
            <person name="Rosenke K."/>
        </authorList>
    </citation>
    <scope>NUCLEOTIDE SEQUENCE</scope>
    <source>
        <strain evidence="1">Nono1</strain>
    </source>
</reference>
<organism evidence="1">
    <name type="scientific">Nonomuraea gerenzanensis</name>
    <dbReference type="NCBI Taxonomy" id="93944"/>
    <lineage>
        <taxon>Bacteria</taxon>
        <taxon>Bacillati</taxon>
        <taxon>Actinomycetota</taxon>
        <taxon>Actinomycetes</taxon>
        <taxon>Streptosporangiales</taxon>
        <taxon>Streptosporangiaceae</taxon>
        <taxon>Nonomuraea</taxon>
    </lineage>
</organism>
<name>A0A1M4EMM6_9ACTN</name>
<evidence type="ECO:0000313" key="1">
    <source>
        <dbReference type="EMBL" id="SBP00091.1"/>
    </source>
</evidence>
<dbReference type="EMBL" id="LT559118">
    <property type="protein sequence ID" value="SBP00091.1"/>
    <property type="molecule type" value="Genomic_DNA"/>
</dbReference>
<gene>
    <name evidence="1" type="ORF">BN4615_P9607</name>
</gene>
<sequence length="153" mass="15849">MTDVAVGTRVQDAEFPPTVWSADSTDITSLTVTAFTNGSPEVSVTFTAPFSGRVLIINGAGTRNDSGADQVYVDSEVRVTNGAGAVVVSSSVTGPGTLSCADESLRYEYQSRAYVVTGLTPGGTYFARLQYRASSGAGTADIASRSIIVQPIP</sequence>
<accession>A0A1M4EMM6</accession>
<proteinExistence type="predicted"/>